<dbReference type="EMBL" id="MT143569">
    <property type="protein sequence ID" value="QJA98301.1"/>
    <property type="molecule type" value="Genomic_DNA"/>
</dbReference>
<organism evidence="1">
    <name type="scientific">viral metagenome</name>
    <dbReference type="NCBI Taxonomy" id="1070528"/>
    <lineage>
        <taxon>unclassified sequences</taxon>
        <taxon>metagenomes</taxon>
        <taxon>organismal metagenomes</taxon>
    </lineage>
</organism>
<protein>
    <submittedName>
        <fullName evidence="1">Uncharacterized protein</fullName>
    </submittedName>
</protein>
<evidence type="ECO:0000313" key="1">
    <source>
        <dbReference type="EMBL" id="QJA98301.1"/>
    </source>
</evidence>
<sequence>MQVLARELSTRHVYMWDRHGDELKKSILKRLRTRTASNVRNKLNSITQGKTELSRAWENEVNFRVRVYLVQNNEIRVHADPVTNKEIWHYVSRGTPPHIIEAKRAKALVFQWGFARYSPPPKSYPRMPILPPGGGGNVQTVAFKRVHHPGSDPRHFEERAMEDFHIARDFRKDVREGIADWEKTWSIFK</sequence>
<accession>A0A6M3LZK5</accession>
<proteinExistence type="predicted"/>
<gene>
    <name evidence="1" type="ORF">MM171A01991_0009</name>
</gene>
<reference evidence="1" key="1">
    <citation type="submission" date="2020-03" db="EMBL/GenBank/DDBJ databases">
        <title>The deep terrestrial virosphere.</title>
        <authorList>
            <person name="Holmfeldt K."/>
            <person name="Nilsson E."/>
            <person name="Simone D."/>
            <person name="Lopez-Fernandez M."/>
            <person name="Wu X."/>
            <person name="de Brujin I."/>
            <person name="Lundin D."/>
            <person name="Andersson A."/>
            <person name="Bertilsson S."/>
            <person name="Dopson M."/>
        </authorList>
    </citation>
    <scope>NUCLEOTIDE SEQUENCE</scope>
    <source>
        <strain evidence="1">MM171A01991</strain>
    </source>
</reference>
<name>A0A6M3LZK5_9ZZZZ</name>
<dbReference type="AlphaFoldDB" id="A0A6M3LZK5"/>